<organism evidence="2 3">
    <name type="scientific">Planobispora longispora</name>
    <dbReference type="NCBI Taxonomy" id="28887"/>
    <lineage>
        <taxon>Bacteria</taxon>
        <taxon>Bacillati</taxon>
        <taxon>Actinomycetota</taxon>
        <taxon>Actinomycetes</taxon>
        <taxon>Streptosporangiales</taxon>
        <taxon>Streptosporangiaceae</taxon>
        <taxon>Planobispora</taxon>
    </lineage>
</organism>
<dbReference type="Pfam" id="PF19870">
    <property type="entry name" value="DUF6343"/>
    <property type="match status" value="1"/>
</dbReference>
<keyword evidence="1" id="KW-1133">Transmembrane helix</keyword>
<dbReference type="InterPro" id="IPR045924">
    <property type="entry name" value="DUF6343"/>
</dbReference>
<feature type="transmembrane region" description="Helical" evidence="1">
    <location>
        <begin position="48"/>
        <end position="71"/>
    </location>
</feature>
<name>A0A8J3RXF8_9ACTN</name>
<evidence type="ECO:0000313" key="2">
    <source>
        <dbReference type="EMBL" id="GIH79918.1"/>
    </source>
</evidence>
<dbReference type="Proteomes" id="UP000616724">
    <property type="component" value="Unassembled WGS sequence"/>
</dbReference>
<dbReference type="AlphaFoldDB" id="A0A8J3RXF8"/>
<evidence type="ECO:0000256" key="1">
    <source>
        <dbReference type="SAM" id="Phobius"/>
    </source>
</evidence>
<keyword evidence="1" id="KW-0812">Transmembrane</keyword>
<feature type="transmembrane region" description="Helical" evidence="1">
    <location>
        <begin position="77"/>
        <end position="96"/>
    </location>
</feature>
<keyword evidence="3" id="KW-1185">Reference proteome</keyword>
<evidence type="ECO:0000313" key="3">
    <source>
        <dbReference type="Proteomes" id="UP000616724"/>
    </source>
</evidence>
<comment type="caution">
    <text evidence="2">The sequence shown here is derived from an EMBL/GenBank/DDBJ whole genome shotgun (WGS) entry which is preliminary data.</text>
</comment>
<dbReference type="EMBL" id="BOOH01000052">
    <property type="protein sequence ID" value="GIH79918.1"/>
    <property type="molecule type" value="Genomic_DNA"/>
</dbReference>
<keyword evidence="1" id="KW-0472">Membrane</keyword>
<sequence length="102" mass="11176">MSGEEVDIMERHHKITHRGPAEDFFARMLRRRPWSQFSPTAEPPRSALILRLVLATSGMAVCGVFAGLAVIIGQPLLAIAMAALTAVATFDIAVILRHRATR</sequence>
<accession>A0A8J3RXF8</accession>
<proteinExistence type="predicted"/>
<gene>
    <name evidence="2" type="ORF">Plo01_63470</name>
</gene>
<protein>
    <submittedName>
        <fullName evidence="2">Uncharacterized protein</fullName>
    </submittedName>
</protein>
<reference evidence="2 3" key="1">
    <citation type="submission" date="2021-01" db="EMBL/GenBank/DDBJ databases">
        <title>Whole genome shotgun sequence of Planobispora longispora NBRC 13918.</title>
        <authorList>
            <person name="Komaki H."/>
            <person name="Tamura T."/>
        </authorList>
    </citation>
    <scope>NUCLEOTIDE SEQUENCE [LARGE SCALE GENOMIC DNA]</scope>
    <source>
        <strain evidence="2 3">NBRC 13918</strain>
    </source>
</reference>